<dbReference type="Pfam" id="PF00378">
    <property type="entry name" value="ECH_1"/>
    <property type="match status" value="1"/>
</dbReference>
<dbReference type="InterPro" id="IPR029045">
    <property type="entry name" value="ClpP/crotonase-like_dom_sf"/>
</dbReference>
<name>A0ABW0T607_9HYPH</name>
<comment type="caution">
    <text evidence="1">The sequence shown here is derived from an EMBL/GenBank/DDBJ whole genome shotgun (WGS) entry which is preliminary data.</text>
</comment>
<gene>
    <name evidence="1" type="ORF">ACFPOD_04620</name>
</gene>
<evidence type="ECO:0000313" key="1">
    <source>
        <dbReference type="EMBL" id="MFC5584385.1"/>
    </source>
</evidence>
<sequence length="258" mass="28267">MEYDNHFVKVEVDRSVALITLDRPKANAVDLALYDELRRTFHRLGKDDRVRAAVFTGAGKVFCGGNDVTDFVDLDFEGATEYLAHVRLTFNAMYDCPVPIVGAINGGAVGTGIVLATLCDVRIASERAVFALPEIDVGVLGGARHVMRLAGQGMTRMMMYTGRRIDAEEALHAKIVDRVVPHDDLMSTAMELAGEIAEKSPPAIRLAKQGLNRCETMSLKEGYEFECTLTAAVRQTAEASEGALAFLEKRRPRYADRG</sequence>
<evidence type="ECO:0000313" key="2">
    <source>
        <dbReference type="Proteomes" id="UP001596107"/>
    </source>
</evidence>
<dbReference type="PANTHER" id="PTHR11941:SF54">
    <property type="entry name" value="ENOYL-COA HYDRATASE, MITOCHONDRIAL"/>
    <property type="match status" value="1"/>
</dbReference>
<dbReference type="CDD" id="cd06558">
    <property type="entry name" value="crotonase-like"/>
    <property type="match status" value="1"/>
</dbReference>
<dbReference type="EMBL" id="JBHSNB010000001">
    <property type="protein sequence ID" value="MFC5584385.1"/>
    <property type="molecule type" value="Genomic_DNA"/>
</dbReference>
<dbReference type="InterPro" id="IPR001753">
    <property type="entry name" value="Enoyl-CoA_hydra/iso"/>
</dbReference>
<dbReference type="SUPFAM" id="SSF52096">
    <property type="entry name" value="ClpP/crotonase"/>
    <property type="match status" value="1"/>
</dbReference>
<accession>A0ABW0T607</accession>
<dbReference type="Proteomes" id="UP001596107">
    <property type="component" value="Unassembled WGS sequence"/>
</dbReference>
<keyword evidence="2" id="KW-1185">Reference proteome</keyword>
<organism evidence="1 2">
    <name type="scientific">Nitratireductor kimnyeongensis</name>
    <dbReference type="NCBI Taxonomy" id="430679"/>
    <lineage>
        <taxon>Bacteria</taxon>
        <taxon>Pseudomonadati</taxon>
        <taxon>Pseudomonadota</taxon>
        <taxon>Alphaproteobacteria</taxon>
        <taxon>Hyphomicrobiales</taxon>
        <taxon>Phyllobacteriaceae</taxon>
        <taxon>Nitratireductor</taxon>
    </lineage>
</organism>
<protein>
    <submittedName>
        <fullName evidence="1">Enoyl-CoA hydratase-related protein</fullName>
    </submittedName>
</protein>
<reference evidence="2" key="1">
    <citation type="journal article" date="2019" name="Int. J. Syst. Evol. Microbiol.">
        <title>The Global Catalogue of Microorganisms (GCM) 10K type strain sequencing project: providing services to taxonomists for standard genome sequencing and annotation.</title>
        <authorList>
            <consortium name="The Broad Institute Genomics Platform"/>
            <consortium name="The Broad Institute Genome Sequencing Center for Infectious Disease"/>
            <person name="Wu L."/>
            <person name="Ma J."/>
        </authorList>
    </citation>
    <scope>NUCLEOTIDE SEQUENCE [LARGE SCALE GENOMIC DNA]</scope>
    <source>
        <strain evidence="2">JCM 3366</strain>
    </source>
</reference>
<dbReference type="Gene3D" id="3.90.226.10">
    <property type="entry name" value="2-enoyl-CoA Hydratase, Chain A, domain 1"/>
    <property type="match status" value="1"/>
</dbReference>
<dbReference type="PANTHER" id="PTHR11941">
    <property type="entry name" value="ENOYL-COA HYDRATASE-RELATED"/>
    <property type="match status" value="1"/>
</dbReference>
<proteinExistence type="predicted"/>
<dbReference type="RefSeq" id="WP_223019819.1">
    <property type="nucleotide sequence ID" value="NZ_CP078143.1"/>
</dbReference>